<keyword evidence="9" id="KW-1185">Reference proteome</keyword>
<dbReference type="Proteomes" id="UP000286045">
    <property type="component" value="Unassembled WGS sequence"/>
</dbReference>
<dbReference type="PANTHER" id="PTHR43806">
    <property type="entry name" value="PEPTIDASE S8"/>
    <property type="match status" value="1"/>
</dbReference>
<dbReference type="SUPFAM" id="SSF48403">
    <property type="entry name" value="Ankyrin repeat"/>
    <property type="match status" value="1"/>
</dbReference>
<feature type="region of interest" description="Disordered" evidence="6">
    <location>
        <begin position="753"/>
        <end position="813"/>
    </location>
</feature>
<feature type="region of interest" description="Disordered" evidence="6">
    <location>
        <begin position="354"/>
        <end position="373"/>
    </location>
</feature>
<evidence type="ECO:0000256" key="3">
    <source>
        <dbReference type="ARBA" id="ARBA00022801"/>
    </source>
</evidence>
<name>A0A439DA62_9PEZI</name>
<reference evidence="8 9" key="1">
    <citation type="submission" date="2018-12" db="EMBL/GenBank/DDBJ databases">
        <title>Draft genome sequence of Xylaria grammica IHI A82.</title>
        <authorList>
            <person name="Buettner E."/>
            <person name="Kellner H."/>
        </authorList>
    </citation>
    <scope>NUCLEOTIDE SEQUENCE [LARGE SCALE GENOMIC DNA]</scope>
    <source>
        <strain evidence="8 9">IHI A82</strain>
    </source>
</reference>
<feature type="domain" description="Peptidase S8/S53" evidence="7">
    <location>
        <begin position="1039"/>
        <end position="1275"/>
    </location>
</feature>
<dbReference type="Gene3D" id="1.25.40.20">
    <property type="entry name" value="Ankyrin repeat-containing domain"/>
    <property type="match status" value="1"/>
</dbReference>
<comment type="similarity">
    <text evidence="1 5">Belongs to the peptidase S8 family.</text>
</comment>
<dbReference type="InterPro" id="IPR050131">
    <property type="entry name" value="Peptidase_S8_subtilisin-like"/>
</dbReference>
<dbReference type="EMBL" id="RYZI01000084">
    <property type="protein sequence ID" value="RWA11291.1"/>
    <property type="molecule type" value="Genomic_DNA"/>
</dbReference>
<dbReference type="GO" id="GO:0004252">
    <property type="term" value="F:serine-type endopeptidase activity"/>
    <property type="evidence" value="ECO:0007669"/>
    <property type="project" value="UniProtKB-UniRule"/>
</dbReference>
<feature type="compositionally biased region" description="Polar residues" evidence="6">
    <location>
        <begin position="621"/>
        <end position="636"/>
    </location>
</feature>
<proteinExistence type="inferred from homology"/>
<feature type="compositionally biased region" description="Polar residues" evidence="6">
    <location>
        <begin position="770"/>
        <end position="782"/>
    </location>
</feature>
<dbReference type="Pfam" id="PF00082">
    <property type="entry name" value="Peptidase_S8"/>
    <property type="match status" value="1"/>
</dbReference>
<dbReference type="InterPro" id="IPR036770">
    <property type="entry name" value="Ankyrin_rpt-contain_sf"/>
</dbReference>
<dbReference type="InterPro" id="IPR036852">
    <property type="entry name" value="Peptidase_S8/S53_dom_sf"/>
</dbReference>
<dbReference type="SUPFAM" id="SSF52743">
    <property type="entry name" value="Subtilisin-like"/>
    <property type="match status" value="1"/>
</dbReference>
<protein>
    <recommendedName>
        <fullName evidence="7">Peptidase S8/S53 domain-containing protein</fullName>
    </recommendedName>
</protein>
<evidence type="ECO:0000256" key="2">
    <source>
        <dbReference type="ARBA" id="ARBA00022670"/>
    </source>
</evidence>
<comment type="caution">
    <text evidence="8">The sequence shown here is derived from an EMBL/GenBank/DDBJ whole genome shotgun (WGS) entry which is preliminary data.</text>
</comment>
<keyword evidence="4 5" id="KW-0720">Serine protease</keyword>
<keyword evidence="3 5" id="KW-0378">Hydrolase</keyword>
<evidence type="ECO:0000256" key="4">
    <source>
        <dbReference type="ARBA" id="ARBA00022825"/>
    </source>
</evidence>
<evidence type="ECO:0000313" key="9">
    <source>
        <dbReference type="Proteomes" id="UP000286045"/>
    </source>
</evidence>
<dbReference type="Gene3D" id="3.40.50.200">
    <property type="entry name" value="Peptidase S8/S53 domain"/>
    <property type="match status" value="1"/>
</dbReference>
<feature type="region of interest" description="Disordered" evidence="6">
    <location>
        <begin position="1223"/>
        <end position="1254"/>
    </location>
</feature>
<feature type="active site" description="Charge relay system" evidence="5">
    <location>
        <position position="1045"/>
    </location>
</feature>
<evidence type="ECO:0000313" key="8">
    <source>
        <dbReference type="EMBL" id="RWA11291.1"/>
    </source>
</evidence>
<keyword evidence="2 5" id="KW-0645">Protease</keyword>
<feature type="active site" description="Charge relay system" evidence="5">
    <location>
        <position position="1261"/>
    </location>
</feature>
<accession>A0A439DA62</accession>
<feature type="active site" description="Charge relay system" evidence="5">
    <location>
        <position position="1083"/>
    </location>
</feature>
<feature type="compositionally biased region" description="Polar residues" evidence="6">
    <location>
        <begin position="1223"/>
        <end position="1238"/>
    </location>
</feature>
<evidence type="ECO:0000259" key="7">
    <source>
        <dbReference type="Pfam" id="PF00082"/>
    </source>
</evidence>
<evidence type="ECO:0000256" key="5">
    <source>
        <dbReference type="PROSITE-ProRule" id="PRU01240"/>
    </source>
</evidence>
<dbReference type="InterPro" id="IPR015500">
    <property type="entry name" value="Peptidase_S8_subtilisin-rel"/>
</dbReference>
<feature type="region of interest" description="Disordered" evidence="6">
    <location>
        <begin position="604"/>
        <end position="667"/>
    </location>
</feature>
<sequence length="1351" mass="150033">MSLLEERECTSYDGPVGEGAFKTRNLTPEQVQRLTITDRGLDSFFKATVRTITCVHGHLETIEEVPSKPATLLVLEYRLHPKPGHSFSDVYTSFTFNNNTKPKAAQQAASPTVIAYAPFKRPHYFDKTTSDIEENKGVTGTIGGGLGPASLEVGGETGVDESHIQQHFAKGTADTHYNETTGLDDTIWWRLEDNRSQKHGVLEVFRVAVLIERQNLADFVGTFRMDIHGSFSYMVSQVGGQIVRFFRRLAIDDPVNFSPTTMPLQGKVDGLKINSLNTLMQDIGDGDGLYLPDSYHVHSFLPTSLTPQHSTTNDSSSGIRKLEFTISTQKDQKSLWGLVTLLLDRDKERRPSQVANGFHLNGEHPDPRRDGRGQTLLARVVRAKASDLIRLRGSSDENILHAACQCGTSRSLETITEEISKKKNTSALLTLAQEARPVIGSKKAYTPLEVAIDQDSVDMIEILANYEDGFLTNHFYVAATQGNLEHLQALISGAGKDVAGSILTPELLKAAIDKKTTRPHRRYFDIWNLIILNKEELGDVPGMLELAIENGHSDIVKSLLDNYKSHLTTSLERVSLAAQLAVDLLSRSLNAKKDFEDRMAERQIIIPRGSPHEEYLKAPDSANNGKETQDSGNFSENEGDYSDETDDLTSEEDSDEEQDDIRSESLAELERTIMESTEIRDVLMDRMVRTLSPRDVRACWPKERAVREVCLELNVTGGQDWTWFVQFVKTAKTEVDEVEAKIKIARSGQVLATHDKQEEGDSYDLGEETSIPTSHGETSTDAKSFPEGNDDAPKSSKSETPPDMSLPTPKIKSSYRPEFQPYLKFVSFPDLDTIRGHQCAEPIRDILGQEVLYVIKWLQMVKGVKKVMKLKVLDSRYEPHKEEVIEDCIRDLNVEELDWRRTDLSIESIKSASPDVQTVHLYSGGDWTPLLHWMSVDGLNRLEDRVSETRTKDQITKISTWLETEWIHRRTSNDATPPFTVTAGAWGVDGPIENPTRTSTRFARTVMQLEDFVSIYQGVRRRRVERAKRYASANVPKPVRVAIIDTGINQNSFDLQKYHELNCRGEMFSETQDSHWWLSADSHGTQMAKLVTAIDPHCELYIAKVGDHKTDITRGAVSRAIRGAIAEGADVISMSFALEPGDSQSMSELEKAIQAAAHEGIVMVCSTADEGENKPDALPAIYKETISIAACGSTGKPVDESNTTSVNFFFQGEDILHETFSPTASASSMTGSPLSVTTSGGGDHHRGQAGSSSIERISGSSVATAIAAGVASLFLACCRLDGLKFDDTRRLKRVKKIFKAMTGTTIEQQNAKYVRPALVFETNGRGGNTPLIDPVKYHHLIVPQVEPTEDE</sequence>
<feature type="compositionally biased region" description="Acidic residues" evidence="6">
    <location>
        <begin position="637"/>
        <end position="659"/>
    </location>
</feature>
<dbReference type="PRINTS" id="PR00723">
    <property type="entry name" value="SUBTILISIN"/>
</dbReference>
<dbReference type="GO" id="GO:0006508">
    <property type="term" value="P:proteolysis"/>
    <property type="evidence" value="ECO:0007669"/>
    <property type="project" value="UniProtKB-KW"/>
</dbReference>
<gene>
    <name evidence="8" type="ORF">EKO27_g3794</name>
</gene>
<evidence type="ECO:0000256" key="6">
    <source>
        <dbReference type="SAM" id="MobiDB-lite"/>
    </source>
</evidence>
<dbReference type="PANTHER" id="PTHR43806:SF11">
    <property type="entry name" value="CEREVISIN-RELATED"/>
    <property type="match status" value="1"/>
</dbReference>
<feature type="compositionally biased region" description="Basic and acidic residues" evidence="6">
    <location>
        <begin position="361"/>
        <end position="372"/>
    </location>
</feature>
<dbReference type="PROSITE" id="PS51892">
    <property type="entry name" value="SUBTILASE"/>
    <property type="match status" value="1"/>
</dbReference>
<dbReference type="InterPro" id="IPR000209">
    <property type="entry name" value="Peptidase_S8/S53_dom"/>
</dbReference>
<organism evidence="8 9">
    <name type="scientific">Xylaria grammica</name>
    <dbReference type="NCBI Taxonomy" id="363999"/>
    <lineage>
        <taxon>Eukaryota</taxon>
        <taxon>Fungi</taxon>
        <taxon>Dikarya</taxon>
        <taxon>Ascomycota</taxon>
        <taxon>Pezizomycotina</taxon>
        <taxon>Sordariomycetes</taxon>
        <taxon>Xylariomycetidae</taxon>
        <taxon>Xylariales</taxon>
        <taxon>Xylariaceae</taxon>
        <taxon>Xylaria</taxon>
    </lineage>
</organism>
<evidence type="ECO:0000256" key="1">
    <source>
        <dbReference type="ARBA" id="ARBA00011073"/>
    </source>
</evidence>